<organism evidence="2 3">
    <name type="scientific">Mycolicibacillus koreensis</name>
    <dbReference type="NCBI Taxonomy" id="1069220"/>
    <lineage>
        <taxon>Bacteria</taxon>
        <taxon>Bacillati</taxon>
        <taxon>Actinomycetota</taxon>
        <taxon>Actinomycetes</taxon>
        <taxon>Mycobacteriales</taxon>
        <taxon>Mycobacteriaceae</taxon>
        <taxon>Mycolicibacillus</taxon>
    </lineage>
</organism>
<keyword evidence="3" id="KW-1185">Reference proteome</keyword>
<proteinExistence type="predicted"/>
<gene>
    <name evidence="2" type="ORF">B8W67_12645</name>
</gene>
<evidence type="ECO:0000313" key="2">
    <source>
        <dbReference type="EMBL" id="OSC33106.1"/>
    </source>
</evidence>
<dbReference type="AlphaFoldDB" id="A0AA91PDJ6"/>
<reference evidence="2 3" key="1">
    <citation type="submission" date="2017-04" db="EMBL/GenBank/DDBJ databases">
        <title>The new phylogeny of genus Mycobacterium.</title>
        <authorList>
            <person name="Tortoli E."/>
            <person name="Trovato A."/>
            <person name="Cirillo D.M."/>
        </authorList>
    </citation>
    <scope>NUCLEOTIDE SEQUENCE [LARGE SCALE GENOMIC DNA]</scope>
    <source>
        <strain evidence="2 3">KCTC 19819</strain>
    </source>
</reference>
<feature type="chain" id="PRO_5041725874" description="Lipoprotein" evidence="1">
    <location>
        <begin position="22"/>
        <end position="298"/>
    </location>
</feature>
<name>A0AA91PDJ6_9MYCO</name>
<feature type="signal peptide" evidence="1">
    <location>
        <begin position="1"/>
        <end position="21"/>
    </location>
</feature>
<evidence type="ECO:0000256" key="1">
    <source>
        <dbReference type="SAM" id="SignalP"/>
    </source>
</evidence>
<protein>
    <recommendedName>
        <fullName evidence="4">Lipoprotein</fullName>
    </recommendedName>
</protein>
<evidence type="ECO:0000313" key="3">
    <source>
        <dbReference type="Proteomes" id="UP000193577"/>
    </source>
</evidence>
<comment type="caution">
    <text evidence="2">The sequence shown here is derived from an EMBL/GenBank/DDBJ whole genome shotgun (WGS) entry which is preliminary data.</text>
</comment>
<keyword evidence="1" id="KW-0732">Signal</keyword>
<sequence>MRAVAAALTVVLAVMTSCSRADGVDAPYGAQAARLGSQISVLGWDLTLSDLRWGAEHVLVDITGEPTDPDQPHADPADLRFGLYGSLPYPVEADGLGSCKSAVGATSTPLTGAESGRLNGTLCLGPMKNRSAVRGVYVYSPQDRMPGTTVAYPAAFPIGLTPTGDGETGLEVASTSVHAWRADGLQLTQGALGDADAFNGNGHMLIGLTADAPAERYREQSQQRGGPLMLIVGPFDEGPWSNPACAAYGSSVLVLPEASLGAVHMAVSLCTQGDLTAALLYATVSVVGTHAGVWVTGE</sequence>
<dbReference type="PROSITE" id="PS51257">
    <property type="entry name" value="PROKAR_LIPOPROTEIN"/>
    <property type="match status" value="1"/>
</dbReference>
<evidence type="ECO:0008006" key="4">
    <source>
        <dbReference type="Google" id="ProtNLM"/>
    </source>
</evidence>
<dbReference type="EMBL" id="NCXO01000027">
    <property type="protein sequence ID" value="OSC33106.1"/>
    <property type="molecule type" value="Genomic_DNA"/>
</dbReference>
<accession>A0AA91PDJ6</accession>
<dbReference type="Proteomes" id="UP000193577">
    <property type="component" value="Unassembled WGS sequence"/>
</dbReference>